<dbReference type="EMBL" id="REGN01002929">
    <property type="protein sequence ID" value="RNA25405.1"/>
    <property type="molecule type" value="Genomic_DNA"/>
</dbReference>
<keyword evidence="1" id="KW-1133">Transmembrane helix</keyword>
<evidence type="ECO:0000313" key="2">
    <source>
        <dbReference type="EMBL" id="RNA25405.1"/>
    </source>
</evidence>
<evidence type="ECO:0000256" key="1">
    <source>
        <dbReference type="SAM" id="Phobius"/>
    </source>
</evidence>
<dbReference type="Proteomes" id="UP000276133">
    <property type="component" value="Unassembled WGS sequence"/>
</dbReference>
<gene>
    <name evidence="2" type="ORF">BpHYR1_037656</name>
</gene>
<name>A0A3M7RPY9_BRAPC</name>
<dbReference type="AlphaFoldDB" id="A0A3M7RPY9"/>
<accession>A0A3M7RPY9</accession>
<evidence type="ECO:0000313" key="3">
    <source>
        <dbReference type="Proteomes" id="UP000276133"/>
    </source>
</evidence>
<feature type="transmembrane region" description="Helical" evidence="1">
    <location>
        <begin position="45"/>
        <end position="66"/>
    </location>
</feature>
<keyword evidence="1" id="KW-0472">Membrane</keyword>
<sequence>MITIQLRFSTKKYVLIYQNSLNLKLWDTKSADEKKEITSTFFLKLNLLIILLLLLKISLSIVHHLLEYLDLPRRKFDHTLGLLNKVLRKRLLLYISFFIEAHRTWRHRAHRLNAG</sequence>
<organism evidence="2 3">
    <name type="scientific">Brachionus plicatilis</name>
    <name type="common">Marine rotifer</name>
    <name type="synonym">Brachionus muelleri</name>
    <dbReference type="NCBI Taxonomy" id="10195"/>
    <lineage>
        <taxon>Eukaryota</taxon>
        <taxon>Metazoa</taxon>
        <taxon>Spiralia</taxon>
        <taxon>Gnathifera</taxon>
        <taxon>Rotifera</taxon>
        <taxon>Eurotatoria</taxon>
        <taxon>Monogononta</taxon>
        <taxon>Pseudotrocha</taxon>
        <taxon>Ploima</taxon>
        <taxon>Brachionidae</taxon>
        <taxon>Brachionus</taxon>
    </lineage>
</organism>
<proteinExistence type="predicted"/>
<keyword evidence="1" id="KW-0812">Transmembrane</keyword>
<keyword evidence="3" id="KW-1185">Reference proteome</keyword>
<comment type="caution">
    <text evidence="2">The sequence shown here is derived from an EMBL/GenBank/DDBJ whole genome shotgun (WGS) entry which is preliminary data.</text>
</comment>
<protein>
    <submittedName>
        <fullName evidence="2">Uncharacterized protein</fullName>
    </submittedName>
</protein>
<reference evidence="2 3" key="1">
    <citation type="journal article" date="2018" name="Sci. Rep.">
        <title>Genomic signatures of local adaptation to the degree of environmental predictability in rotifers.</title>
        <authorList>
            <person name="Franch-Gras L."/>
            <person name="Hahn C."/>
            <person name="Garcia-Roger E.M."/>
            <person name="Carmona M.J."/>
            <person name="Serra M."/>
            <person name="Gomez A."/>
        </authorList>
    </citation>
    <scope>NUCLEOTIDE SEQUENCE [LARGE SCALE GENOMIC DNA]</scope>
    <source>
        <strain evidence="2">HYR1</strain>
    </source>
</reference>